<sequence length="281" mass="29463">MRATPLLLAALISASLAGCVVVVSDHNDYVQGNGTPATETRSIASATALRIENRYGVAMDVEVKVGGAPSLVIEGDANLLPLVRTEVQGDTLRVYSEERLRSSQRIRVRYTAPRLTDLEASGSVHTDVQGLAGGPLQVLHNGSGRLEMRGQVDRLDIRHAGSGQLYADGLESRSAKVTMSGSGRVNIGSVRGDALSVSATGSGGFYARGIVRTLDVQLTGSGSAQLSDLRSDEANITSNGSGAVYAWVQHKVDARANGSGRIDVSGNPAQRNIFGRNASIH</sequence>
<name>A0A6N9HN55_9BURK</name>
<proteinExistence type="predicted"/>
<reference evidence="3 4" key="1">
    <citation type="submission" date="2019-12" db="EMBL/GenBank/DDBJ databases">
        <title>Novel species isolated from a subtropical stream in China.</title>
        <authorList>
            <person name="Lu H."/>
        </authorList>
    </citation>
    <scope>NUCLEOTIDE SEQUENCE [LARGE SCALE GENOMIC DNA]</scope>
    <source>
        <strain evidence="3 4">DS3</strain>
    </source>
</reference>
<feature type="domain" description="Putative auto-transporter adhesin head GIN" evidence="2">
    <location>
        <begin position="58"/>
        <end position="169"/>
    </location>
</feature>
<accession>A0A6N9HN55</accession>
<keyword evidence="4" id="KW-1185">Reference proteome</keyword>
<organism evidence="3 4">
    <name type="scientific">Pseudoduganella guangdongensis</name>
    <dbReference type="NCBI Taxonomy" id="2692179"/>
    <lineage>
        <taxon>Bacteria</taxon>
        <taxon>Pseudomonadati</taxon>
        <taxon>Pseudomonadota</taxon>
        <taxon>Betaproteobacteria</taxon>
        <taxon>Burkholderiales</taxon>
        <taxon>Oxalobacteraceae</taxon>
        <taxon>Telluria group</taxon>
        <taxon>Pseudoduganella</taxon>
    </lineage>
</organism>
<dbReference type="RefSeq" id="WP_161027650.1">
    <property type="nucleotide sequence ID" value="NZ_WWCJ01000019.1"/>
</dbReference>
<feature type="chain" id="PRO_5026910046" evidence="1">
    <location>
        <begin position="18"/>
        <end position="281"/>
    </location>
</feature>
<feature type="signal peptide" evidence="1">
    <location>
        <begin position="1"/>
        <end position="17"/>
    </location>
</feature>
<evidence type="ECO:0000313" key="3">
    <source>
        <dbReference type="EMBL" id="MYN04697.1"/>
    </source>
</evidence>
<dbReference type="EMBL" id="WWCJ01000019">
    <property type="protein sequence ID" value="MYN04697.1"/>
    <property type="molecule type" value="Genomic_DNA"/>
</dbReference>
<evidence type="ECO:0000313" key="4">
    <source>
        <dbReference type="Proteomes" id="UP000448575"/>
    </source>
</evidence>
<keyword evidence="1" id="KW-0732">Signal</keyword>
<dbReference type="AlphaFoldDB" id="A0A6N9HN55"/>
<feature type="domain" description="Putative auto-transporter adhesin head GIN" evidence="2">
    <location>
        <begin position="170"/>
        <end position="268"/>
    </location>
</feature>
<comment type="caution">
    <text evidence="3">The sequence shown here is derived from an EMBL/GenBank/DDBJ whole genome shotgun (WGS) entry which is preliminary data.</text>
</comment>
<dbReference type="Gene3D" id="2.160.20.120">
    <property type="match status" value="1"/>
</dbReference>
<evidence type="ECO:0000256" key="1">
    <source>
        <dbReference type="SAM" id="SignalP"/>
    </source>
</evidence>
<evidence type="ECO:0000259" key="2">
    <source>
        <dbReference type="Pfam" id="PF10988"/>
    </source>
</evidence>
<dbReference type="Pfam" id="PF10988">
    <property type="entry name" value="DUF2807"/>
    <property type="match status" value="2"/>
</dbReference>
<dbReference type="Proteomes" id="UP000448575">
    <property type="component" value="Unassembled WGS sequence"/>
</dbReference>
<dbReference type="InterPro" id="IPR021255">
    <property type="entry name" value="DUF2807"/>
</dbReference>
<protein>
    <submittedName>
        <fullName evidence="3">DUF2807 domain-containing protein</fullName>
    </submittedName>
</protein>
<gene>
    <name evidence="3" type="ORF">GTP41_21620</name>
</gene>
<dbReference type="PROSITE" id="PS51257">
    <property type="entry name" value="PROKAR_LIPOPROTEIN"/>
    <property type="match status" value="1"/>
</dbReference>